<dbReference type="InterPro" id="IPR053151">
    <property type="entry name" value="RNase_H-like"/>
</dbReference>
<dbReference type="AlphaFoldDB" id="D7KIH1"/>
<dbReference type="GO" id="GO:0004523">
    <property type="term" value="F:RNA-DNA hybrid ribonuclease activity"/>
    <property type="evidence" value="ECO:0007669"/>
    <property type="project" value="InterPro"/>
</dbReference>
<feature type="domain" description="RNase H type-1" evidence="1">
    <location>
        <begin position="1"/>
        <end position="70"/>
    </location>
</feature>
<evidence type="ECO:0000313" key="2">
    <source>
        <dbReference type="EMBL" id="EFH67295.1"/>
    </source>
</evidence>
<dbReference type="InterPro" id="IPR044730">
    <property type="entry name" value="RNase_H-like_dom_plant"/>
</dbReference>
<dbReference type="EMBL" id="GL348713">
    <property type="protein sequence ID" value="EFH67295.1"/>
    <property type="molecule type" value="Genomic_DNA"/>
</dbReference>
<dbReference type="PANTHER" id="PTHR47723">
    <property type="entry name" value="OS05G0353850 PROTEIN"/>
    <property type="match status" value="1"/>
</dbReference>
<dbReference type="GO" id="GO:0003676">
    <property type="term" value="F:nucleic acid binding"/>
    <property type="evidence" value="ECO:0007669"/>
    <property type="project" value="InterPro"/>
</dbReference>
<dbReference type="eggNOG" id="KOG1075">
    <property type="taxonomic scope" value="Eukaryota"/>
</dbReference>
<dbReference type="Proteomes" id="UP000008694">
    <property type="component" value="Unassembled WGS sequence"/>
</dbReference>
<dbReference type="Gramene" id="scaffold_103702.1">
    <property type="protein sequence ID" value="scaffold_103702.1"/>
    <property type="gene ID" value="scaffold_103702.1"/>
</dbReference>
<dbReference type="InterPro" id="IPR002156">
    <property type="entry name" value="RNaseH_domain"/>
</dbReference>
<reference evidence="3" key="1">
    <citation type="journal article" date="2011" name="Nat. Genet.">
        <title>The Arabidopsis lyrata genome sequence and the basis of rapid genome size change.</title>
        <authorList>
            <person name="Hu T.T."/>
            <person name="Pattyn P."/>
            <person name="Bakker E.G."/>
            <person name="Cao J."/>
            <person name="Cheng J.-F."/>
            <person name="Clark R.M."/>
            <person name="Fahlgren N."/>
            <person name="Fawcett J.A."/>
            <person name="Grimwood J."/>
            <person name="Gundlach H."/>
            <person name="Haberer G."/>
            <person name="Hollister J.D."/>
            <person name="Ossowski S."/>
            <person name="Ottilar R.P."/>
            <person name="Salamov A.A."/>
            <person name="Schneeberger K."/>
            <person name="Spannagl M."/>
            <person name="Wang X."/>
            <person name="Yang L."/>
            <person name="Nasrallah M.E."/>
            <person name="Bergelson J."/>
            <person name="Carrington J.C."/>
            <person name="Gaut B.S."/>
            <person name="Schmutz J."/>
            <person name="Mayer K.F.X."/>
            <person name="Van de Peer Y."/>
            <person name="Grigoriev I.V."/>
            <person name="Nordborg M."/>
            <person name="Weigel D."/>
            <person name="Guo Y.-L."/>
        </authorList>
    </citation>
    <scope>NUCLEOTIDE SEQUENCE [LARGE SCALE GENOMIC DNA]</scope>
    <source>
        <strain evidence="3">cv. MN47</strain>
    </source>
</reference>
<evidence type="ECO:0000313" key="3">
    <source>
        <dbReference type="Proteomes" id="UP000008694"/>
    </source>
</evidence>
<name>D7KIH1_ARALL</name>
<keyword evidence="3" id="KW-1185">Reference proteome</keyword>
<dbReference type="SUPFAM" id="SSF53098">
    <property type="entry name" value="Ribonuclease H-like"/>
    <property type="match status" value="1"/>
</dbReference>
<accession>D7KIH1</accession>
<sequence length="100" mass="11847">MQCCWSKGFKRMYFEGDNKEVADILNGKKANFAAFNYIREIRAWKNRFEVCCFVWTNRECNKAADTLAKERVPLDSYYHFYSFVPFVIATLLQNDSVHLI</sequence>
<organism evidence="3">
    <name type="scientific">Arabidopsis lyrata subsp. lyrata</name>
    <name type="common">Lyre-leaved rock-cress</name>
    <dbReference type="NCBI Taxonomy" id="81972"/>
    <lineage>
        <taxon>Eukaryota</taxon>
        <taxon>Viridiplantae</taxon>
        <taxon>Streptophyta</taxon>
        <taxon>Embryophyta</taxon>
        <taxon>Tracheophyta</taxon>
        <taxon>Spermatophyta</taxon>
        <taxon>Magnoliopsida</taxon>
        <taxon>eudicotyledons</taxon>
        <taxon>Gunneridae</taxon>
        <taxon>Pentapetalae</taxon>
        <taxon>rosids</taxon>
        <taxon>malvids</taxon>
        <taxon>Brassicales</taxon>
        <taxon>Brassicaceae</taxon>
        <taxon>Camelineae</taxon>
        <taxon>Arabidopsis</taxon>
    </lineage>
</organism>
<dbReference type="InterPro" id="IPR012337">
    <property type="entry name" value="RNaseH-like_sf"/>
</dbReference>
<dbReference type="Pfam" id="PF13456">
    <property type="entry name" value="RVT_3"/>
    <property type="match status" value="1"/>
</dbReference>
<dbReference type="CDD" id="cd06222">
    <property type="entry name" value="RNase_H_like"/>
    <property type="match status" value="1"/>
</dbReference>
<gene>
    <name evidence="2" type="ORF">ARALYDRAFT_890908</name>
</gene>
<dbReference type="InterPro" id="IPR036397">
    <property type="entry name" value="RNaseH_sf"/>
</dbReference>
<proteinExistence type="predicted"/>
<protein>
    <recommendedName>
        <fullName evidence="1">RNase H type-1 domain-containing protein</fullName>
    </recommendedName>
</protein>
<dbReference type="PANTHER" id="PTHR47723:SF19">
    <property type="entry name" value="POLYNUCLEOTIDYL TRANSFERASE, RIBONUCLEASE H-LIKE SUPERFAMILY PROTEIN"/>
    <property type="match status" value="1"/>
</dbReference>
<dbReference type="HOGENOM" id="CLU_183995_0_0_1"/>
<dbReference type="Gene3D" id="3.30.420.10">
    <property type="entry name" value="Ribonuclease H-like superfamily/Ribonuclease H"/>
    <property type="match status" value="1"/>
</dbReference>
<evidence type="ECO:0000259" key="1">
    <source>
        <dbReference type="Pfam" id="PF13456"/>
    </source>
</evidence>